<dbReference type="EMBL" id="MU128914">
    <property type="protein sequence ID" value="KAF9520020.1"/>
    <property type="molecule type" value="Genomic_DNA"/>
</dbReference>
<dbReference type="AlphaFoldDB" id="A0A9P6BAN9"/>
<evidence type="ECO:0000256" key="2">
    <source>
        <dbReference type="ARBA" id="ARBA00011915"/>
    </source>
</evidence>
<dbReference type="CDD" id="cd06558">
    <property type="entry name" value="crotonase-like"/>
    <property type="match status" value="1"/>
</dbReference>
<evidence type="ECO:0000259" key="4">
    <source>
        <dbReference type="Pfam" id="PF16113"/>
    </source>
</evidence>
<comment type="catalytic activity">
    <reaction evidence="1">
        <text>3-hydroxy-2-methylpropanoyl-CoA + H2O = 3-hydroxy-2-methylpropanoate + CoA + H(+)</text>
        <dbReference type="Rhea" id="RHEA:20888"/>
        <dbReference type="ChEBI" id="CHEBI:11805"/>
        <dbReference type="ChEBI" id="CHEBI:15377"/>
        <dbReference type="ChEBI" id="CHEBI:15378"/>
        <dbReference type="ChEBI" id="CHEBI:57287"/>
        <dbReference type="ChEBI" id="CHEBI:57340"/>
        <dbReference type="EC" id="3.1.2.4"/>
    </reaction>
</comment>
<dbReference type="Gene3D" id="3.90.226.10">
    <property type="entry name" value="2-enoyl-CoA Hydratase, Chain A, domain 1"/>
    <property type="match status" value="1"/>
</dbReference>
<dbReference type="GO" id="GO:0006574">
    <property type="term" value="P:L-valine catabolic process"/>
    <property type="evidence" value="ECO:0007669"/>
    <property type="project" value="TreeGrafter"/>
</dbReference>
<dbReference type="GO" id="GO:0003860">
    <property type="term" value="F:3-hydroxyisobutyryl-CoA hydrolase activity"/>
    <property type="evidence" value="ECO:0007669"/>
    <property type="project" value="UniProtKB-EC"/>
</dbReference>
<name>A0A9P6BAN9_9AGAM</name>
<reference evidence="5" key="1">
    <citation type="journal article" date="2020" name="Nat. Commun.">
        <title>Large-scale genome sequencing of mycorrhizal fungi provides insights into the early evolution of symbiotic traits.</title>
        <authorList>
            <person name="Miyauchi S."/>
            <person name="Kiss E."/>
            <person name="Kuo A."/>
            <person name="Drula E."/>
            <person name="Kohler A."/>
            <person name="Sanchez-Garcia M."/>
            <person name="Morin E."/>
            <person name="Andreopoulos B."/>
            <person name="Barry K.W."/>
            <person name="Bonito G."/>
            <person name="Buee M."/>
            <person name="Carver A."/>
            <person name="Chen C."/>
            <person name="Cichocki N."/>
            <person name="Clum A."/>
            <person name="Culley D."/>
            <person name="Crous P.W."/>
            <person name="Fauchery L."/>
            <person name="Girlanda M."/>
            <person name="Hayes R.D."/>
            <person name="Keri Z."/>
            <person name="LaButti K."/>
            <person name="Lipzen A."/>
            <person name="Lombard V."/>
            <person name="Magnuson J."/>
            <person name="Maillard F."/>
            <person name="Murat C."/>
            <person name="Nolan M."/>
            <person name="Ohm R.A."/>
            <person name="Pangilinan J."/>
            <person name="Pereira M.F."/>
            <person name="Perotto S."/>
            <person name="Peter M."/>
            <person name="Pfister S."/>
            <person name="Riley R."/>
            <person name="Sitrit Y."/>
            <person name="Stielow J.B."/>
            <person name="Szollosi G."/>
            <person name="Zifcakova L."/>
            <person name="Stursova M."/>
            <person name="Spatafora J.W."/>
            <person name="Tedersoo L."/>
            <person name="Vaario L.M."/>
            <person name="Yamada A."/>
            <person name="Yan M."/>
            <person name="Wang P."/>
            <person name="Xu J."/>
            <person name="Bruns T."/>
            <person name="Baldrian P."/>
            <person name="Vilgalys R."/>
            <person name="Dunand C."/>
            <person name="Henrissat B."/>
            <person name="Grigoriev I.V."/>
            <person name="Hibbett D."/>
            <person name="Nagy L.G."/>
            <person name="Martin F.M."/>
        </authorList>
    </citation>
    <scope>NUCLEOTIDE SEQUENCE</scope>
    <source>
        <strain evidence="5">UP504</strain>
    </source>
</reference>
<keyword evidence="3" id="KW-0378">Hydrolase</keyword>
<organism evidence="5 6">
    <name type="scientific">Hydnum rufescens UP504</name>
    <dbReference type="NCBI Taxonomy" id="1448309"/>
    <lineage>
        <taxon>Eukaryota</taxon>
        <taxon>Fungi</taxon>
        <taxon>Dikarya</taxon>
        <taxon>Basidiomycota</taxon>
        <taxon>Agaricomycotina</taxon>
        <taxon>Agaricomycetes</taxon>
        <taxon>Cantharellales</taxon>
        <taxon>Hydnaceae</taxon>
        <taxon>Hydnum</taxon>
    </lineage>
</organism>
<dbReference type="Pfam" id="PF16113">
    <property type="entry name" value="ECH_2"/>
    <property type="match status" value="1"/>
</dbReference>
<protein>
    <recommendedName>
        <fullName evidence="2">3-hydroxyisobutyryl-CoA hydrolase</fullName>
        <ecNumber evidence="2">3.1.2.4</ecNumber>
    </recommendedName>
</protein>
<dbReference type="SUPFAM" id="SSF52096">
    <property type="entry name" value="ClpP/crotonase"/>
    <property type="match status" value="1"/>
</dbReference>
<dbReference type="NCBIfam" id="NF004127">
    <property type="entry name" value="PRK05617.1"/>
    <property type="match status" value="1"/>
</dbReference>
<gene>
    <name evidence="5" type="ORF">BS47DRAFT_920624</name>
</gene>
<accession>A0A9P6BAN9</accession>
<dbReference type="PANTHER" id="PTHR43176:SF3">
    <property type="entry name" value="3-HYDROXYISOBUTYRYL-COA HYDROLASE, MITOCHONDRIAL"/>
    <property type="match status" value="1"/>
</dbReference>
<comment type="caution">
    <text evidence="5">The sequence shown here is derived from an EMBL/GenBank/DDBJ whole genome shotgun (WGS) entry which is preliminary data.</text>
</comment>
<dbReference type="InterPro" id="IPR029045">
    <property type="entry name" value="ClpP/crotonase-like_dom_sf"/>
</dbReference>
<dbReference type="GO" id="GO:0005739">
    <property type="term" value="C:mitochondrion"/>
    <property type="evidence" value="ECO:0007669"/>
    <property type="project" value="TreeGrafter"/>
</dbReference>
<dbReference type="PANTHER" id="PTHR43176">
    <property type="entry name" value="3-HYDROXYISOBUTYRYL-COA HYDROLASE-RELATED"/>
    <property type="match status" value="1"/>
</dbReference>
<proteinExistence type="predicted"/>
<evidence type="ECO:0000313" key="5">
    <source>
        <dbReference type="EMBL" id="KAF9520020.1"/>
    </source>
</evidence>
<sequence length="508" mass="55998">MLLRLLGRSTIHPLRMRKSSVASSRLSAITRVMSSSSPAVQNQPPDASPVIFESAYSTRTFVLNRPKALNALNHEMLDLLIPKLKEWDQSELCKIIICRANGRAFCAGGDVKRVREFSLNPQTLSRALGFFQKEFQLDYNLATLSKPYVAVMDGITFGGGVGISAYAPYRIGTENTVFAMPEVKLGYFPDVGASYLLARLDGEIGTYLALTGNSISGYEVYHLGLATHYIPSRRIPSVLERLGALEALGPHTINETLNEFDTEPSSAPEAESQLLISRGEVRVALDRAFSRKDVESIIAELETFAAPESVPVEHQTEVQKWARSTLDALWLRSPTSLKVTLEAVRIAQRDDFRLSDALHMEVGIATAFASRGSPDFDTGVKSVLVDKDPADKRPNWSPSTVAEVSPTYVHDTFFSQTSPYVVSAPRVHTERTSAEINLGYYALPSEDDIGTYVLGNTGDSGASAVSADEVVARFEAKMRGKSGVRFKVEEVLARRCETMKEGWLKWKY</sequence>
<evidence type="ECO:0000313" key="6">
    <source>
        <dbReference type="Proteomes" id="UP000886523"/>
    </source>
</evidence>
<dbReference type="OrthoDB" id="1737613at2759"/>
<keyword evidence="6" id="KW-1185">Reference proteome</keyword>
<dbReference type="InterPro" id="IPR032259">
    <property type="entry name" value="HIBYL-CoA-H"/>
</dbReference>
<evidence type="ECO:0000256" key="1">
    <source>
        <dbReference type="ARBA" id="ARBA00001709"/>
    </source>
</evidence>
<dbReference type="InterPro" id="IPR045004">
    <property type="entry name" value="ECH_dom"/>
</dbReference>
<dbReference type="EC" id="3.1.2.4" evidence="2"/>
<dbReference type="Proteomes" id="UP000886523">
    <property type="component" value="Unassembled WGS sequence"/>
</dbReference>
<feature type="domain" description="Enoyl-CoA hydratase/isomerase" evidence="4">
    <location>
        <begin position="59"/>
        <end position="413"/>
    </location>
</feature>
<evidence type="ECO:0000256" key="3">
    <source>
        <dbReference type="ARBA" id="ARBA00022801"/>
    </source>
</evidence>